<organism evidence="7 8">
    <name type="scientific">Pseudacidovorax intermedius</name>
    <dbReference type="NCBI Taxonomy" id="433924"/>
    <lineage>
        <taxon>Bacteria</taxon>
        <taxon>Pseudomonadati</taxon>
        <taxon>Pseudomonadota</taxon>
        <taxon>Betaproteobacteria</taxon>
        <taxon>Burkholderiales</taxon>
        <taxon>Comamonadaceae</taxon>
        <taxon>Pseudacidovorax</taxon>
    </lineage>
</organism>
<evidence type="ECO:0000256" key="3">
    <source>
        <dbReference type="ARBA" id="ARBA00022801"/>
    </source>
</evidence>
<dbReference type="PANTHER" id="PTHR33209">
    <property type="entry name" value="PROTEASE 4"/>
    <property type="match status" value="1"/>
</dbReference>
<dbReference type="OrthoDB" id="6999246at2"/>
<dbReference type="Proteomes" id="UP000072741">
    <property type="component" value="Unassembled WGS sequence"/>
</dbReference>
<keyword evidence="4" id="KW-0720">Serine protease</keyword>
<evidence type="ECO:0000313" key="7">
    <source>
        <dbReference type="EMBL" id="KTT23246.1"/>
    </source>
</evidence>
<dbReference type="Pfam" id="PF01343">
    <property type="entry name" value="Peptidase_S49"/>
    <property type="match status" value="1"/>
</dbReference>
<gene>
    <name evidence="7" type="ORF">NS331_08500</name>
</gene>
<keyword evidence="2" id="KW-0645">Protease</keyword>
<accession>A0A147H090</accession>
<dbReference type="PATRIC" id="fig|433924.3.peg.3681"/>
<dbReference type="PANTHER" id="PTHR33209:SF1">
    <property type="entry name" value="PEPTIDASE S49 DOMAIN-CONTAINING PROTEIN"/>
    <property type="match status" value="1"/>
</dbReference>
<proteinExistence type="inferred from homology"/>
<evidence type="ECO:0000259" key="6">
    <source>
        <dbReference type="Pfam" id="PF01343"/>
    </source>
</evidence>
<evidence type="ECO:0000313" key="8">
    <source>
        <dbReference type="Proteomes" id="UP000072741"/>
    </source>
</evidence>
<dbReference type="InterPro" id="IPR029045">
    <property type="entry name" value="ClpP/crotonase-like_dom_sf"/>
</dbReference>
<comment type="similarity">
    <text evidence="1">Belongs to the peptidase S49 family.</text>
</comment>
<evidence type="ECO:0000256" key="5">
    <source>
        <dbReference type="SAM" id="MobiDB-lite"/>
    </source>
</evidence>
<name>A0A147H090_9BURK</name>
<dbReference type="InterPro" id="IPR002142">
    <property type="entry name" value="Peptidase_S49"/>
</dbReference>
<feature type="compositionally biased region" description="Basic and acidic residues" evidence="5">
    <location>
        <begin position="340"/>
        <end position="351"/>
    </location>
</feature>
<reference evidence="7 8" key="1">
    <citation type="journal article" date="2016" name="Front. Microbiol.">
        <title>Genomic Resource of Rice Seed Associated Bacteria.</title>
        <authorList>
            <person name="Midha S."/>
            <person name="Bansal K."/>
            <person name="Sharma S."/>
            <person name="Kumar N."/>
            <person name="Patil P.P."/>
            <person name="Chaudhry V."/>
            <person name="Patil P.B."/>
        </authorList>
    </citation>
    <scope>NUCLEOTIDE SEQUENCE [LARGE SCALE GENOMIC DNA]</scope>
    <source>
        <strain evidence="7 8">NS331</strain>
    </source>
</reference>
<dbReference type="RefSeq" id="WP_058641559.1">
    <property type="nucleotide sequence ID" value="NZ_LDSL01000051.1"/>
</dbReference>
<dbReference type="InterPro" id="IPR033855">
    <property type="entry name" value="Protein_C"/>
</dbReference>
<dbReference type="SUPFAM" id="SSF52096">
    <property type="entry name" value="ClpP/crotonase"/>
    <property type="match status" value="1"/>
</dbReference>
<dbReference type="CDD" id="cd07022">
    <property type="entry name" value="S49_Sppa_36K_type"/>
    <property type="match status" value="1"/>
</dbReference>
<sequence length="456" mass="46314">MNHYPHLASRVFNTPLLIHPQKLDAIVSGLGSRLLGTSLPPLAAAAAGAVADGDLSPLMFSTRKGPRAERGYMVTDGVAVLGVQGALVHRSQFVMADSTFLLGYNQIAADLEDAMGNADVHAVLLAFDSPGGEVAGAFELAERIQDMRGRKPMRAIADNLAASAAYLAASAADEVAITSTAYAGSIGVVMRHVDFSRALQNDGVAVTHIFAGDHKVDGNPYEPLPKEVRAALQADIEGLYTMFVDAVAKQRGIDAQQVRGTRAGVFRGAAAVDARLADRVATADQLITELAALRGRSYPAGPGARVATALTTGVSMSGNSKEQGGAPSAHSPATPVTAADVERARAEGAQGERARVTAILGHASAAAHMPLALQCIATGLNAEQSTAILGAAGPAVPAVAAAAAPAVLNGGEFARAMSAIGNPGVSGVEGAQGQAEQPAAVSATWDRAFGVGGASR</sequence>
<evidence type="ECO:0000256" key="2">
    <source>
        <dbReference type="ARBA" id="ARBA00022670"/>
    </source>
</evidence>
<dbReference type="EMBL" id="LDSL01000051">
    <property type="protein sequence ID" value="KTT23246.1"/>
    <property type="molecule type" value="Genomic_DNA"/>
</dbReference>
<feature type="domain" description="Peptidase S49" evidence="6">
    <location>
        <begin position="149"/>
        <end position="294"/>
    </location>
</feature>
<dbReference type="Gene3D" id="3.90.226.10">
    <property type="entry name" value="2-enoyl-CoA Hydratase, Chain A, domain 1"/>
    <property type="match status" value="1"/>
</dbReference>
<comment type="caution">
    <text evidence="7">The sequence shown here is derived from an EMBL/GenBank/DDBJ whole genome shotgun (WGS) entry which is preliminary data.</text>
</comment>
<keyword evidence="8" id="KW-1185">Reference proteome</keyword>
<dbReference type="GO" id="GO:0006508">
    <property type="term" value="P:proteolysis"/>
    <property type="evidence" value="ECO:0007669"/>
    <property type="project" value="UniProtKB-KW"/>
</dbReference>
<evidence type="ECO:0000256" key="4">
    <source>
        <dbReference type="ARBA" id="ARBA00022825"/>
    </source>
</evidence>
<protein>
    <submittedName>
        <fullName evidence="7">Peptidase s49</fullName>
    </submittedName>
</protein>
<keyword evidence="3" id="KW-0378">Hydrolase</keyword>
<evidence type="ECO:0000256" key="1">
    <source>
        <dbReference type="ARBA" id="ARBA00008683"/>
    </source>
</evidence>
<feature type="region of interest" description="Disordered" evidence="5">
    <location>
        <begin position="315"/>
        <end position="351"/>
    </location>
</feature>
<dbReference type="AlphaFoldDB" id="A0A147H090"/>
<dbReference type="GO" id="GO:0008236">
    <property type="term" value="F:serine-type peptidase activity"/>
    <property type="evidence" value="ECO:0007669"/>
    <property type="project" value="UniProtKB-KW"/>
</dbReference>